<reference evidence="2" key="1">
    <citation type="submission" date="2016-11" db="EMBL/GenBank/DDBJ databases">
        <authorList>
            <person name="Varghese N."/>
            <person name="Submissions S."/>
        </authorList>
    </citation>
    <scope>NUCLEOTIDE SEQUENCE [LARGE SCALE GENOMIC DNA]</scope>
    <source>
        <strain evidence="2">DSM 100566</strain>
    </source>
</reference>
<accession>A0A1M5EZ30</accession>
<evidence type="ECO:0000313" key="1">
    <source>
        <dbReference type="EMBL" id="SHF84533.1"/>
    </source>
</evidence>
<evidence type="ECO:0000313" key="2">
    <source>
        <dbReference type="Proteomes" id="UP000184144"/>
    </source>
</evidence>
<organism evidence="1 2">
    <name type="scientific">Litoreibacter ascidiaceicola</name>
    <dbReference type="NCBI Taxonomy" id="1486859"/>
    <lineage>
        <taxon>Bacteria</taxon>
        <taxon>Pseudomonadati</taxon>
        <taxon>Pseudomonadota</taxon>
        <taxon>Alphaproteobacteria</taxon>
        <taxon>Rhodobacterales</taxon>
        <taxon>Roseobacteraceae</taxon>
        <taxon>Litoreibacter</taxon>
    </lineage>
</organism>
<dbReference type="EMBL" id="FQUV01000018">
    <property type="protein sequence ID" value="SHF84533.1"/>
    <property type="molecule type" value="Genomic_DNA"/>
</dbReference>
<keyword evidence="2" id="KW-1185">Reference proteome</keyword>
<proteinExistence type="predicted"/>
<dbReference type="Proteomes" id="UP000184144">
    <property type="component" value="Unassembled WGS sequence"/>
</dbReference>
<dbReference type="RefSeq" id="WP_139250733.1">
    <property type="nucleotide sequence ID" value="NZ_FQUV01000018.1"/>
</dbReference>
<dbReference type="AlphaFoldDB" id="A0A1M5EZ30"/>
<name>A0A1M5EZ30_9RHOB</name>
<protein>
    <submittedName>
        <fullName evidence="1">Uncharacterized protein</fullName>
    </submittedName>
</protein>
<gene>
    <name evidence="1" type="ORF">SAMN05444273_1181</name>
</gene>
<sequence length="233" mass="26518">MDYAKVLTQGIGAWLHYEHACGRSELFSEKYLATPVGQILTARSSSRTHAEFKHPVLANLSTGPGRPPEIDFVVCENYPEVSLAVETKWVGDSIPSIQSIIWDLIRLEMVNFQFGARCFFILAGKKDRMAKLFNAAGFINAAASGHKKPLLNVNKNAIHRTYLAPIDIFRRPTLKKVFKNYQDHEFPEFLSTRRSSPFPEVGSKRGYQVYTWEVLANGRKNTFWPKNSKHLML</sequence>
<dbReference type="OrthoDB" id="1445004at2"/>